<sequence length="186" mass="21312">MKFYIFFIVILMLAEHFPSNHAAKKEIDNSEQISEMEKLLERAMETSTPKPTTPKPTTPKPTTPKPTTPKPTTPKPTTPKPTTPKPTTPKPTTASTESPKTTTPKEIDKQELISEAKDIFEHGQKILAQHRYNSNKETLLLYCAELAEIEILQERIESTSKQERLKSYKLQLEEHHKTMDDLEKKF</sequence>
<evidence type="ECO:0000313" key="4">
    <source>
        <dbReference type="RefSeq" id="XP_027204915.1"/>
    </source>
</evidence>
<dbReference type="KEGG" id="dpte:113798557"/>
<dbReference type="RefSeq" id="XP_027204915.1">
    <property type="nucleotide sequence ID" value="XM_027349114.1"/>
</dbReference>
<organism evidence="3 4">
    <name type="scientific">Dermatophagoides pteronyssinus</name>
    <name type="common">European house dust mite</name>
    <dbReference type="NCBI Taxonomy" id="6956"/>
    <lineage>
        <taxon>Eukaryota</taxon>
        <taxon>Metazoa</taxon>
        <taxon>Ecdysozoa</taxon>
        <taxon>Arthropoda</taxon>
        <taxon>Chelicerata</taxon>
        <taxon>Arachnida</taxon>
        <taxon>Acari</taxon>
        <taxon>Acariformes</taxon>
        <taxon>Sarcoptiformes</taxon>
        <taxon>Astigmata</taxon>
        <taxon>Psoroptidia</taxon>
        <taxon>Analgoidea</taxon>
        <taxon>Pyroglyphidae</taxon>
        <taxon>Dermatophagoidinae</taxon>
        <taxon>Dermatophagoides</taxon>
    </lineage>
</organism>
<evidence type="ECO:0000256" key="1">
    <source>
        <dbReference type="SAM" id="MobiDB-lite"/>
    </source>
</evidence>
<feature type="compositionally biased region" description="Low complexity" evidence="1">
    <location>
        <begin position="90"/>
        <end position="102"/>
    </location>
</feature>
<evidence type="ECO:0000256" key="2">
    <source>
        <dbReference type="SAM" id="SignalP"/>
    </source>
</evidence>
<dbReference type="InParanoid" id="A0A6P6YI10"/>
<dbReference type="Proteomes" id="UP000515146">
    <property type="component" value="Unplaced"/>
</dbReference>
<protein>
    <submittedName>
        <fullName evidence="4">Microtubule-associated protein RP/EB family member 1-like</fullName>
    </submittedName>
</protein>
<name>A0A6P6YI10_DERPT</name>
<feature type="compositionally biased region" description="Pro residues" evidence="1">
    <location>
        <begin position="51"/>
        <end position="89"/>
    </location>
</feature>
<gene>
    <name evidence="4" type="primary">LOC113798557</name>
</gene>
<proteinExistence type="predicted"/>
<feature type="chain" id="PRO_5027695763" evidence="2">
    <location>
        <begin position="23"/>
        <end position="186"/>
    </location>
</feature>
<feature type="region of interest" description="Disordered" evidence="1">
    <location>
        <begin position="22"/>
        <end position="108"/>
    </location>
</feature>
<keyword evidence="2" id="KW-0732">Signal</keyword>
<feature type="signal peptide" evidence="2">
    <location>
        <begin position="1"/>
        <end position="22"/>
    </location>
</feature>
<feature type="compositionally biased region" description="Basic and acidic residues" evidence="1">
    <location>
        <begin position="35"/>
        <end position="44"/>
    </location>
</feature>
<keyword evidence="3" id="KW-1185">Reference proteome</keyword>
<dbReference type="AlphaFoldDB" id="A0A6P6YI10"/>
<accession>A0A6P6YI10</accession>
<evidence type="ECO:0000313" key="3">
    <source>
        <dbReference type="Proteomes" id="UP000515146"/>
    </source>
</evidence>
<reference evidence="4" key="1">
    <citation type="submission" date="2025-08" db="UniProtKB">
        <authorList>
            <consortium name="RefSeq"/>
        </authorList>
    </citation>
    <scope>IDENTIFICATION</scope>
    <source>
        <strain evidence="4">Airmid</strain>
    </source>
</reference>